<keyword evidence="1" id="KW-0732">Signal</keyword>
<feature type="signal peptide" evidence="1">
    <location>
        <begin position="1"/>
        <end position="20"/>
    </location>
</feature>
<dbReference type="EMBL" id="JALDYZ010000003">
    <property type="protein sequence ID" value="MDI7921972.1"/>
    <property type="molecule type" value="Genomic_DNA"/>
</dbReference>
<dbReference type="Pfam" id="PF13670">
    <property type="entry name" value="PepSY_2"/>
    <property type="match status" value="1"/>
</dbReference>
<dbReference type="RefSeq" id="WP_311786012.1">
    <property type="nucleotide sequence ID" value="NZ_JALDYY010000003.1"/>
</dbReference>
<reference evidence="3" key="1">
    <citation type="submission" date="2022-03" db="EMBL/GenBank/DDBJ databases">
        <title>Fererhizobium litorale gen. nov., sp. nov., isolated from sandy sediments of the Sea of Japan seashore.</title>
        <authorList>
            <person name="Romanenko L."/>
            <person name="Kurilenko V."/>
            <person name="Otstavnykh N."/>
            <person name="Svetashev V."/>
            <person name="Tekutyeva L."/>
            <person name="Isaeva M."/>
            <person name="Mikhailov V."/>
        </authorList>
    </citation>
    <scope>NUCLEOTIDE SEQUENCE</scope>
    <source>
        <strain evidence="3">KMM 9576</strain>
    </source>
</reference>
<evidence type="ECO:0000313" key="3">
    <source>
        <dbReference type="EMBL" id="MDI7921972.1"/>
    </source>
</evidence>
<evidence type="ECO:0000259" key="2">
    <source>
        <dbReference type="Pfam" id="PF13670"/>
    </source>
</evidence>
<dbReference type="AlphaFoldDB" id="A0AAE3U1S6"/>
<keyword evidence="4" id="KW-1185">Reference proteome</keyword>
<organism evidence="3 4">
    <name type="scientific">Ferirhizobium litorale</name>
    <dbReference type="NCBI Taxonomy" id="2927786"/>
    <lineage>
        <taxon>Bacteria</taxon>
        <taxon>Pseudomonadati</taxon>
        <taxon>Pseudomonadota</taxon>
        <taxon>Alphaproteobacteria</taxon>
        <taxon>Hyphomicrobiales</taxon>
        <taxon>Rhizobiaceae</taxon>
        <taxon>Ferirhizobium</taxon>
    </lineage>
</organism>
<sequence>MKFLGIAVAVNMVFAGTAFASDMCSVPTAEWQPRPALEAKLKAEGWAVRSIQIEDGCYEAYAVDAKGKKVEAYFNPKSFEVVKVKSED</sequence>
<comment type="caution">
    <text evidence="3">The sequence shown here is derived from an EMBL/GenBank/DDBJ whole genome shotgun (WGS) entry which is preliminary data.</text>
</comment>
<evidence type="ECO:0000256" key="1">
    <source>
        <dbReference type="SAM" id="SignalP"/>
    </source>
</evidence>
<dbReference type="Proteomes" id="UP001161580">
    <property type="component" value="Unassembled WGS sequence"/>
</dbReference>
<accession>A0AAE3U1S6</accession>
<name>A0AAE3U1S6_9HYPH</name>
<feature type="domain" description="PepSY" evidence="2">
    <location>
        <begin position="6"/>
        <end position="84"/>
    </location>
</feature>
<dbReference type="InterPro" id="IPR025711">
    <property type="entry name" value="PepSY"/>
</dbReference>
<evidence type="ECO:0000313" key="4">
    <source>
        <dbReference type="Proteomes" id="UP001161580"/>
    </source>
</evidence>
<protein>
    <submittedName>
        <fullName evidence="3">PepSY domain-containing protein</fullName>
    </submittedName>
</protein>
<gene>
    <name evidence="3" type="ORF">MRS75_07700</name>
</gene>
<proteinExistence type="predicted"/>
<feature type="chain" id="PRO_5041930857" evidence="1">
    <location>
        <begin position="21"/>
        <end position="88"/>
    </location>
</feature>